<evidence type="ECO:0000313" key="2">
    <source>
        <dbReference type="EMBL" id="KAK0445687.1"/>
    </source>
</evidence>
<reference evidence="2" key="1">
    <citation type="submission" date="2023-06" db="EMBL/GenBank/DDBJ databases">
        <authorList>
            <consortium name="Lawrence Berkeley National Laboratory"/>
            <person name="Ahrendt S."/>
            <person name="Sahu N."/>
            <person name="Indic B."/>
            <person name="Wong-Bajracharya J."/>
            <person name="Merenyi Z."/>
            <person name="Ke H.-M."/>
            <person name="Monk M."/>
            <person name="Kocsube S."/>
            <person name="Drula E."/>
            <person name="Lipzen A."/>
            <person name="Balint B."/>
            <person name="Henrissat B."/>
            <person name="Andreopoulos B."/>
            <person name="Martin F.M."/>
            <person name="Harder C.B."/>
            <person name="Rigling D."/>
            <person name="Ford K.L."/>
            <person name="Foster G.D."/>
            <person name="Pangilinan J."/>
            <person name="Papanicolaou A."/>
            <person name="Barry K."/>
            <person name="LaButti K."/>
            <person name="Viragh M."/>
            <person name="Koriabine M."/>
            <person name="Yan M."/>
            <person name="Riley R."/>
            <person name="Champramary S."/>
            <person name="Plett K.L."/>
            <person name="Tsai I.J."/>
            <person name="Slot J."/>
            <person name="Sipos G."/>
            <person name="Plett J."/>
            <person name="Nagy L.G."/>
            <person name="Grigoriev I.V."/>
        </authorList>
    </citation>
    <scope>NUCLEOTIDE SEQUENCE</scope>
    <source>
        <strain evidence="2">CCBAS 213</strain>
    </source>
</reference>
<dbReference type="EMBL" id="JAUEPS010000049">
    <property type="protein sequence ID" value="KAK0445687.1"/>
    <property type="molecule type" value="Genomic_DNA"/>
</dbReference>
<dbReference type="RefSeq" id="XP_060325591.1">
    <property type="nucleotide sequence ID" value="XM_060470060.1"/>
</dbReference>
<keyword evidence="3" id="KW-1185">Reference proteome</keyword>
<name>A0AA39JMW3_ARMTA</name>
<accession>A0AA39JMW3</accession>
<dbReference type="GeneID" id="85353608"/>
<sequence>MSLVLLSLFKFFWISLLSLLLSHISSWLMTARPPGNADNYSVMAKSHTSLLPLNETYNNNNSFHALLKDDVGSLGPQSAVNKSKPISSSKFTKTGESGDFRLRRSGSDKKIGPLAYWQSEFAQLSLLAVLLTPPLFIKIEWMSTVPVYGYGRKVYGHLTGYFFMSTQTNSWSKIEPHCGFLSFCAHTRIYGRKTVLRYGLFLEGLTVRVRHRIYGTRIRRMYGDNMAFYQIRNESALFAHQR</sequence>
<protein>
    <submittedName>
        <fullName evidence="2">Uncharacterized protein</fullName>
    </submittedName>
</protein>
<keyword evidence="1" id="KW-0732">Signal</keyword>
<evidence type="ECO:0000313" key="3">
    <source>
        <dbReference type="Proteomes" id="UP001175211"/>
    </source>
</evidence>
<organism evidence="2 3">
    <name type="scientific">Armillaria tabescens</name>
    <name type="common">Ringless honey mushroom</name>
    <name type="synonym">Agaricus tabescens</name>
    <dbReference type="NCBI Taxonomy" id="1929756"/>
    <lineage>
        <taxon>Eukaryota</taxon>
        <taxon>Fungi</taxon>
        <taxon>Dikarya</taxon>
        <taxon>Basidiomycota</taxon>
        <taxon>Agaricomycotina</taxon>
        <taxon>Agaricomycetes</taxon>
        <taxon>Agaricomycetidae</taxon>
        <taxon>Agaricales</taxon>
        <taxon>Marasmiineae</taxon>
        <taxon>Physalacriaceae</taxon>
        <taxon>Desarmillaria</taxon>
    </lineage>
</organism>
<proteinExistence type="predicted"/>
<feature type="signal peptide" evidence="1">
    <location>
        <begin position="1"/>
        <end position="26"/>
    </location>
</feature>
<dbReference type="Proteomes" id="UP001175211">
    <property type="component" value="Unassembled WGS sequence"/>
</dbReference>
<dbReference type="AlphaFoldDB" id="A0AA39JMW3"/>
<comment type="caution">
    <text evidence="2">The sequence shown here is derived from an EMBL/GenBank/DDBJ whole genome shotgun (WGS) entry which is preliminary data.</text>
</comment>
<evidence type="ECO:0000256" key="1">
    <source>
        <dbReference type="SAM" id="SignalP"/>
    </source>
</evidence>
<feature type="chain" id="PRO_5041216452" evidence="1">
    <location>
        <begin position="27"/>
        <end position="242"/>
    </location>
</feature>
<gene>
    <name evidence="2" type="ORF">EV420DRAFT_1484317</name>
</gene>